<keyword evidence="3" id="KW-1185">Reference proteome</keyword>
<comment type="caution">
    <text evidence="2">The sequence shown here is derived from an EMBL/GenBank/DDBJ whole genome shotgun (WGS) entry which is preliminary data.</text>
</comment>
<sequence>MAKYPPYVNAYGKISDVFEGIKSASVPPKFTYDFLSTVLGLTSSSYRAMIPLLKKLDFLDQGSVPTEHYKKFRDDSISKSVLGEKVKEAYNDLYKASEYAHKLDKDKLTSKLKTVLGVGDDDKNIPYVVGTFLELVNLSNFDGKKAVKPVQSNKKTEESTTETRKEPIHRQEDEEHISIKRKFGISYTINLNLPATTEIEVYNSIFKALKENLLDE</sequence>
<dbReference type="InterPro" id="IPR035235">
    <property type="entry name" value="DUF5343"/>
</dbReference>
<reference evidence="2 3" key="1">
    <citation type="submission" date="2019-07" db="EMBL/GenBank/DDBJ databases">
        <title>Genomic Encyclopedia of Type Strains, Phase IV (KMG-IV): sequencing the most valuable type-strain genomes for metagenomic binning, comparative biology and taxonomic classification.</title>
        <authorList>
            <person name="Goeker M."/>
        </authorList>
    </citation>
    <scope>NUCLEOTIDE SEQUENCE [LARGE SCALE GENOMIC DNA]</scope>
    <source>
        <strain evidence="2 3">DSM 18961</strain>
    </source>
</reference>
<feature type="compositionally biased region" description="Basic and acidic residues" evidence="1">
    <location>
        <begin position="154"/>
        <end position="173"/>
    </location>
</feature>
<evidence type="ECO:0000256" key="1">
    <source>
        <dbReference type="SAM" id="MobiDB-lite"/>
    </source>
</evidence>
<proteinExistence type="predicted"/>
<dbReference type="Pfam" id="PF17278">
    <property type="entry name" value="DUF5343"/>
    <property type="match status" value="1"/>
</dbReference>
<evidence type="ECO:0000313" key="3">
    <source>
        <dbReference type="Proteomes" id="UP000323136"/>
    </source>
</evidence>
<organism evidence="2 3">
    <name type="scientific">Tenacibaculum adriaticum</name>
    <dbReference type="NCBI Taxonomy" id="413713"/>
    <lineage>
        <taxon>Bacteria</taxon>
        <taxon>Pseudomonadati</taxon>
        <taxon>Bacteroidota</taxon>
        <taxon>Flavobacteriia</taxon>
        <taxon>Flavobacteriales</taxon>
        <taxon>Flavobacteriaceae</taxon>
        <taxon>Tenacibaculum</taxon>
    </lineage>
</organism>
<accession>A0A5S5DNG1</accession>
<dbReference type="Proteomes" id="UP000323136">
    <property type="component" value="Unassembled WGS sequence"/>
</dbReference>
<dbReference type="AlphaFoldDB" id="A0A5S5DNG1"/>
<protein>
    <recommendedName>
        <fullName evidence="4">DUF5343 domain-containing protein</fullName>
    </recommendedName>
</protein>
<dbReference type="OrthoDB" id="5186897at2"/>
<dbReference type="RefSeq" id="WP_148870832.1">
    <property type="nucleotide sequence ID" value="NZ_VNIA01000004.1"/>
</dbReference>
<feature type="region of interest" description="Disordered" evidence="1">
    <location>
        <begin position="147"/>
        <end position="173"/>
    </location>
</feature>
<evidence type="ECO:0008006" key="4">
    <source>
        <dbReference type="Google" id="ProtNLM"/>
    </source>
</evidence>
<evidence type="ECO:0000313" key="2">
    <source>
        <dbReference type="EMBL" id="TYP97490.1"/>
    </source>
</evidence>
<gene>
    <name evidence="2" type="ORF">C7447_104179</name>
</gene>
<name>A0A5S5DNG1_9FLAO</name>
<dbReference type="EMBL" id="VNIA01000004">
    <property type="protein sequence ID" value="TYP97490.1"/>
    <property type="molecule type" value="Genomic_DNA"/>
</dbReference>